<dbReference type="SUPFAM" id="SSF46955">
    <property type="entry name" value="Putative DNA-binding domain"/>
    <property type="match status" value="1"/>
</dbReference>
<evidence type="ECO:0000313" key="4">
    <source>
        <dbReference type="EMBL" id="MQN85130.1"/>
    </source>
</evidence>
<dbReference type="AlphaFoldDB" id="A0A6A7VTG2"/>
<dbReference type="EMBL" id="VZCC01000106">
    <property type="protein sequence ID" value="MQN85130.1"/>
    <property type="molecule type" value="Genomic_DNA"/>
</dbReference>
<dbReference type="Gene3D" id="1.10.1660.10">
    <property type="match status" value="1"/>
</dbReference>
<evidence type="ECO:0000313" key="3">
    <source>
        <dbReference type="EMBL" id="MQN76758.1"/>
    </source>
</evidence>
<protein>
    <submittedName>
        <fullName evidence="2">Helix-turn-helix domain-containing protein</fullName>
    </submittedName>
</protein>
<feature type="domain" description="Helix-turn-helix" evidence="1">
    <location>
        <begin position="15"/>
        <end position="61"/>
    </location>
</feature>
<dbReference type="InterPro" id="IPR041657">
    <property type="entry name" value="HTH_17"/>
</dbReference>
<comment type="caution">
    <text evidence="2">The sequence shown here is derived from an EMBL/GenBank/DDBJ whole genome shotgun (WGS) entry which is preliminary data.</text>
</comment>
<gene>
    <name evidence="3" type="ORF">F7D71_02510</name>
    <name evidence="4" type="ORF">F7D74_14355</name>
    <name evidence="2" type="ORF">F7D97_14030</name>
</gene>
<evidence type="ECO:0000313" key="5">
    <source>
        <dbReference type="Proteomes" id="UP000406735"/>
    </source>
</evidence>
<dbReference type="Proteomes" id="UP000423156">
    <property type="component" value="Unassembled WGS sequence"/>
</dbReference>
<evidence type="ECO:0000313" key="6">
    <source>
        <dbReference type="Proteomes" id="UP000421408"/>
    </source>
</evidence>
<proteinExistence type="predicted"/>
<dbReference type="Pfam" id="PF12728">
    <property type="entry name" value="HTH_17"/>
    <property type="match status" value="1"/>
</dbReference>
<dbReference type="Proteomes" id="UP000421408">
    <property type="component" value="Unassembled WGS sequence"/>
</dbReference>
<evidence type="ECO:0000313" key="2">
    <source>
        <dbReference type="EMBL" id="MQN11009.1"/>
    </source>
</evidence>
<evidence type="ECO:0000313" key="7">
    <source>
        <dbReference type="Proteomes" id="UP000423156"/>
    </source>
</evidence>
<organism evidence="2 5">
    <name type="scientific">Segatella copri</name>
    <dbReference type="NCBI Taxonomy" id="165179"/>
    <lineage>
        <taxon>Bacteria</taxon>
        <taxon>Pseudomonadati</taxon>
        <taxon>Bacteroidota</taxon>
        <taxon>Bacteroidia</taxon>
        <taxon>Bacteroidales</taxon>
        <taxon>Prevotellaceae</taxon>
        <taxon>Segatella</taxon>
    </lineage>
</organism>
<dbReference type="InterPro" id="IPR009061">
    <property type="entry name" value="DNA-bd_dom_put_sf"/>
</dbReference>
<dbReference type="Proteomes" id="UP000406735">
    <property type="component" value="Unassembled WGS sequence"/>
</dbReference>
<accession>A0A6A7VTG2</accession>
<dbReference type="RefSeq" id="WP_153080302.1">
    <property type="nucleotide sequence ID" value="NZ_JAHRGJ010000006.1"/>
</dbReference>
<sequence>MVTSVQPNISPTSRYTISETCKLLGIHRNTLRSYVNAGYIKSMQKVHGQRFKGSEILRFWNTFV</sequence>
<dbReference type="EMBL" id="VZCY01000115">
    <property type="protein sequence ID" value="MQN11009.1"/>
    <property type="molecule type" value="Genomic_DNA"/>
</dbReference>
<evidence type="ECO:0000259" key="1">
    <source>
        <dbReference type="Pfam" id="PF12728"/>
    </source>
</evidence>
<dbReference type="EMBL" id="VZBZ01000014">
    <property type="protein sequence ID" value="MQN76758.1"/>
    <property type="molecule type" value="Genomic_DNA"/>
</dbReference>
<name>A0A6A7VTG2_9BACT</name>
<reference evidence="5 6" key="1">
    <citation type="submission" date="2019-09" db="EMBL/GenBank/DDBJ databases">
        <title>Distinct polysaccharide growth profiles of human intestinal Prevotella copri isolates.</title>
        <authorList>
            <person name="Fehlner-Peach H."/>
            <person name="Magnabosco C."/>
            <person name="Raghavan V."/>
            <person name="Scher J.U."/>
            <person name="Tett A."/>
            <person name="Cox L.M."/>
            <person name="Gottsegen C."/>
            <person name="Watters A."/>
            <person name="Wiltshire- Gordon J.D."/>
            <person name="Segata N."/>
            <person name="Bonneau R."/>
            <person name="Littman D.R."/>
        </authorList>
    </citation>
    <scope>NUCLEOTIDE SEQUENCE [LARGE SCALE GENOMIC DNA]</scope>
    <source>
        <strain evidence="3 7">BU41712</strain>
        <strain evidence="4">IAA108</strain>
        <strain evidence="6">iAA108</strain>
        <strain evidence="2">IK21513</strain>
        <strain evidence="5">iK21513</strain>
    </source>
</reference>